<dbReference type="InterPro" id="IPR003516">
    <property type="entry name" value="FANCA"/>
</dbReference>
<dbReference type="InterPro" id="IPR055387">
    <property type="entry name" value="FANCA_arcN"/>
</dbReference>
<keyword evidence="4" id="KW-1185">Reference proteome</keyword>
<dbReference type="Proteomes" id="UP000823561">
    <property type="component" value="Chromosome 11"/>
</dbReference>
<dbReference type="InterPro" id="IPR031729">
    <property type="entry name" value="Fanconi_A_N"/>
</dbReference>
<dbReference type="GO" id="GO:0043240">
    <property type="term" value="C:Fanconi anaemia nuclear complex"/>
    <property type="evidence" value="ECO:0007669"/>
    <property type="project" value="InterPro"/>
</dbReference>
<evidence type="ECO:0000313" key="4">
    <source>
        <dbReference type="Proteomes" id="UP000823561"/>
    </source>
</evidence>
<sequence>MSLEASSVLAPSQKTSLSSLLASRAGKRPREHLSGEELQEAAIQLLNSNQNLSDLLLEVGQHSPKFGKVDHYWDSGERDAFDHRPDPVQKTGASFLLSELKRQSQELGVPVGVLSVKVVLERVLELTTERDEDHVLLTSAQRAQLCVLLQSTRELLSLGTFSPRLLWQEYWKAQPKLEVIYHLHAENILALEDLFESNDDVGSWLVKKFQALCGLLPSQEEEELTKQKILSTVMCALVRGGFEEAQDTASSSRRFPQRCCSVLDNMLSWLLDSLSSSQGPQEQEEGKAAAMAWVGVFEACVSHASVLGQALRRFSTRSLTHILTHCPRLKVSDAIAMQNNWTFAKTNPLLTSLFCKLCVLFSMEELLSHLQQVLETHEVNWQHVLSCLSTLLVYHSDGQPCLKEMLSRLLSLAFEAYDLESMITAFLLARQGALEGSALFPSYSDWFKLAFGGASGYHGNSKKSLVFLLKFLSDLVPFDPPQYLKVHILHPPYVPAKHRALLQEYVSLAKTRLADLKVSVEEMGLYEDVTGAAPTVQPQHQAQQDVEKAISLFESTGKISAMVMEASIFRRPYFLSRFLPALLTPRVLPVKADARMNFIEALRRADKIPSAVYSSYTDSCHSESQRQQCGVVRPLEGSEAVLAVLRSQLQELRRLLSSGANHGDVSAQLARISDTLSGASPEPPEEAVGHHVIQLQTGTLCSNELQTRLVNALLRGFCQCLLDASKANPPNRQGTWAAQFVKLLLGHRRLLTSLLHRLWDLLPQQGPSLGAAHVLGLAALLVQLHAAGPLCPMVQLPSSSPTTSSSPSSSSLDPCAPLPVSEALNAALLSHTSDHMNFSLRFCVAAVSYGLCSSHPEGVQQCIPSGLYKKLVYLVPRLVPEARAEGGCKGRGQPEHLQPGGGVEEPGVWSRLTDPTVTLTASVLELWRYGPFRSLQKLPAYQLSFPEWLALELRVQRSQDALSDPQRQEYEQWACEQLYLPTALGQGGCGGDVQSACTHILNAIMDMSTRPQSWLSPVHSVPLTDTCLPDVLSRLQEMVCELQMTLRFQSSGRADGHFLFDVVAGRCSKSPDSQDLGSELSLQQTLHTWNRVTLALPALSLIPVKTEGAKRSLDCQPLIEHVNLYQRKVCSPAGLLPYPLTAHFLRGIVGASMCCERPAASINRAVSQISQQCPLLLASAGHWWGHLSPVLGSQWNRGSDGDFLPEKLQQLADCHSWACRWVSSSTGQSEVPFAPALLLAACLHQQWTSGLDISPRSSPERLAQLQQHHRPVLVFLLFFCMSDLLTAYLGPQGAESVKQAQQQCCDILTLLVDSADWLHLFHSQSTEQNQYQCATIISTEENNRLMPLAFYSLVPSLDAAVLNSAVSAPRFLYTAVLSYCKLLQLFLDGETPKPRPVSPPQQMDVSQVLSRAQQVLLKIIILSSPGCLTHTQRTELEELCGELDPEVAATLSMQLSPPDLSQEMDFL</sequence>
<dbReference type="PANTHER" id="PTHR12047:SF2">
    <property type="entry name" value="FANCONI ANEMIA GROUP A PROTEIN"/>
    <property type="match status" value="1"/>
</dbReference>
<dbReference type="PROSITE" id="PS50031">
    <property type="entry name" value="EH"/>
    <property type="match status" value="1"/>
</dbReference>
<dbReference type="EMBL" id="JADWDJ010000011">
    <property type="protein sequence ID" value="KAG5273269.1"/>
    <property type="molecule type" value="Genomic_DNA"/>
</dbReference>
<dbReference type="InterPro" id="IPR000261">
    <property type="entry name" value="EH_dom"/>
</dbReference>
<feature type="compositionally biased region" description="Basic and acidic residues" evidence="1">
    <location>
        <begin position="885"/>
        <end position="894"/>
    </location>
</feature>
<protein>
    <recommendedName>
        <fullName evidence="2">EH domain-containing protein</fullName>
    </recommendedName>
</protein>
<feature type="domain" description="EH" evidence="2">
    <location>
        <begin position="744"/>
        <end position="811"/>
    </location>
</feature>
<dbReference type="PANTHER" id="PTHR12047">
    <property type="entry name" value="FANCONI ANEMIA GROUP A PROTEIN"/>
    <property type="match status" value="1"/>
</dbReference>
<dbReference type="InterPro" id="IPR055277">
    <property type="entry name" value="Fanconi_A_C"/>
</dbReference>
<dbReference type="Pfam" id="PF24781">
    <property type="entry name" value="FANCA_helical"/>
    <property type="match status" value="1"/>
</dbReference>
<dbReference type="Pfam" id="PF03511">
    <property type="entry name" value="FANCA_CTD"/>
    <property type="match status" value="1"/>
</dbReference>
<dbReference type="PRINTS" id="PR00826">
    <property type="entry name" value="FANCONIAGENE"/>
</dbReference>
<name>A0AAV6GDX0_9TELE</name>
<accession>A0AAV6GDX0</accession>
<dbReference type="GO" id="GO:0036297">
    <property type="term" value="P:interstrand cross-link repair"/>
    <property type="evidence" value="ECO:0007669"/>
    <property type="project" value="InterPro"/>
</dbReference>
<feature type="region of interest" description="Disordered" evidence="1">
    <location>
        <begin position="885"/>
        <end position="905"/>
    </location>
</feature>
<reference evidence="3" key="1">
    <citation type="submission" date="2020-10" db="EMBL/GenBank/DDBJ databases">
        <title>Chromosome-scale genome assembly of the Allis shad, Alosa alosa.</title>
        <authorList>
            <person name="Margot Z."/>
            <person name="Christophe K."/>
            <person name="Cabau C."/>
            <person name="Louis A."/>
            <person name="Berthelot C."/>
            <person name="Parey E."/>
            <person name="Roest Crollius H."/>
            <person name="Montfort J."/>
            <person name="Robinson-Rechavi M."/>
            <person name="Bucao C."/>
            <person name="Bouchez O."/>
            <person name="Gislard M."/>
            <person name="Lluch J."/>
            <person name="Milhes M."/>
            <person name="Lampietro C."/>
            <person name="Lopez Roques C."/>
            <person name="Donnadieu C."/>
            <person name="Braasch I."/>
            <person name="Desvignes T."/>
            <person name="Postlethwait J."/>
            <person name="Bobe J."/>
            <person name="Guiguen Y."/>
        </authorList>
    </citation>
    <scope>NUCLEOTIDE SEQUENCE</scope>
    <source>
        <strain evidence="3">M-15738</strain>
        <tissue evidence="3">Blood</tissue>
    </source>
</reference>
<evidence type="ECO:0000256" key="1">
    <source>
        <dbReference type="SAM" id="MobiDB-lite"/>
    </source>
</evidence>
<dbReference type="InterPro" id="IPR055386">
    <property type="entry name" value="FANCA_helical"/>
</dbReference>
<dbReference type="Pfam" id="PF24783">
    <property type="entry name" value="FANCA_arcN"/>
    <property type="match status" value="1"/>
</dbReference>
<comment type="caution">
    <text evidence="3">The sequence shown here is derived from an EMBL/GenBank/DDBJ whole genome shotgun (WGS) entry which is preliminary data.</text>
</comment>
<organism evidence="3 4">
    <name type="scientific">Alosa alosa</name>
    <name type="common">allis shad</name>
    <dbReference type="NCBI Taxonomy" id="278164"/>
    <lineage>
        <taxon>Eukaryota</taxon>
        <taxon>Metazoa</taxon>
        <taxon>Chordata</taxon>
        <taxon>Craniata</taxon>
        <taxon>Vertebrata</taxon>
        <taxon>Euteleostomi</taxon>
        <taxon>Actinopterygii</taxon>
        <taxon>Neopterygii</taxon>
        <taxon>Teleostei</taxon>
        <taxon>Clupei</taxon>
        <taxon>Clupeiformes</taxon>
        <taxon>Clupeoidei</taxon>
        <taxon>Clupeidae</taxon>
        <taxon>Alosa</taxon>
    </lineage>
</organism>
<dbReference type="Pfam" id="PF15865">
    <property type="entry name" value="Fanconi_A_N"/>
    <property type="match status" value="1"/>
</dbReference>
<evidence type="ECO:0000313" key="3">
    <source>
        <dbReference type="EMBL" id="KAG5273269.1"/>
    </source>
</evidence>
<gene>
    <name evidence="3" type="ORF">AALO_G00149500</name>
</gene>
<evidence type="ECO:0000259" key="2">
    <source>
        <dbReference type="PROSITE" id="PS50031"/>
    </source>
</evidence>
<proteinExistence type="predicted"/>